<dbReference type="EMBL" id="JBHUFD010000003">
    <property type="protein sequence ID" value="MFD1872334.1"/>
    <property type="molecule type" value="Genomic_DNA"/>
</dbReference>
<sequence length="120" mass="13383">MVTVQEQGDTVVFTVEGWHKLWAMRSELRIPRTHILGARRDPEASKAWGIRAPGTHIPGLLKAGTFYFDNTGDNKPTFLDVQHRENTVVIDLADEEYNRLIIEVADPDEVVALFGPAAAT</sequence>
<organism evidence="1 2">
    <name type="scientific">Hymenobacter bucti</name>
    <dbReference type="NCBI Taxonomy" id="1844114"/>
    <lineage>
        <taxon>Bacteria</taxon>
        <taxon>Pseudomonadati</taxon>
        <taxon>Bacteroidota</taxon>
        <taxon>Cytophagia</taxon>
        <taxon>Cytophagales</taxon>
        <taxon>Hymenobacteraceae</taxon>
        <taxon>Hymenobacter</taxon>
    </lineage>
</organism>
<comment type="caution">
    <text evidence="1">The sequence shown here is derived from an EMBL/GenBank/DDBJ whole genome shotgun (WGS) entry which is preliminary data.</text>
</comment>
<proteinExistence type="predicted"/>
<dbReference type="RefSeq" id="WP_382312741.1">
    <property type="nucleotide sequence ID" value="NZ_JBHUFD010000003.1"/>
</dbReference>
<protein>
    <submittedName>
        <fullName evidence="1">Uncharacterized protein</fullName>
    </submittedName>
</protein>
<dbReference type="Proteomes" id="UP001597197">
    <property type="component" value="Unassembled WGS sequence"/>
</dbReference>
<accession>A0ABW4QSI4</accession>
<keyword evidence="2" id="KW-1185">Reference proteome</keyword>
<name>A0ABW4QSI4_9BACT</name>
<evidence type="ECO:0000313" key="2">
    <source>
        <dbReference type="Proteomes" id="UP001597197"/>
    </source>
</evidence>
<evidence type="ECO:0000313" key="1">
    <source>
        <dbReference type="EMBL" id="MFD1872334.1"/>
    </source>
</evidence>
<gene>
    <name evidence="1" type="ORF">ACFSDX_07840</name>
</gene>
<reference evidence="2" key="1">
    <citation type="journal article" date="2019" name="Int. J. Syst. Evol. Microbiol.">
        <title>The Global Catalogue of Microorganisms (GCM) 10K type strain sequencing project: providing services to taxonomists for standard genome sequencing and annotation.</title>
        <authorList>
            <consortium name="The Broad Institute Genomics Platform"/>
            <consortium name="The Broad Institute Genome Sequencing Center for Infectious Disease"/>
            <person name="Wu L."/>
            <person name="Ma J."/>
        </authorList>
    </citation>
    <scope>NUCLEOTIDE SEQUENCE [LARGE SCALE GENOMIC DNA]</scope>
    <source>
        <strain evidence="2">CGMCC 1.15795</strain>
    </source>
</reference>